<feature type="transmembrane region" description="Helical" evidence="1">
    <location>
        <begin position="169"/>
        <end position="184"/>
    </location>
</feature>
<evidence type="ECO:0000313" key="3">
    <source>
        <dbReference type="Proteomes" id="UP001168642"/>
    </source>
</evidence>
<organism evidence="2 3">
    <name type="scientific">Wenyingzhuangia gilva</name>
    <dbReference type="NCBI Taxonomy" id="3057677"/>
    <lineage>
        <taxon>Bacteria</taxon>
        <taxon>Pseudomonadati</taxon>
        <taxon>Bacteroidota</taxon>
        <taxon>Flavobacteriia</taxon>
        <taxon>Flavobacteriales</taxon>
        <taxon>Flavobacteriaceae</taxon>
        <taxon>Wenyingzhuangia</taxon>
    </lineage>
</organism>
<dbReference type="InterPro" id="IPR045691">
    <property type="entry name" value="DUF6056"/>
</dbReference>
<keyword evidence="1" id="KW-0472">Membrane</keyword>
<dbReference type="EMBL" id="JAUMIT010000001">
    <property type="protein sequence ID" value="MDO3693775.1"/>
    <property type="molecule type" value="Genomic_DNA"/>
</dbReference>
<feature type="transmembrane region" description="Helical" evidence="1">
    <location>
        <begin position="300"/>
        <end position="320"/>
    </location>
</feature>
<dbReference type="RefSeq" id="WP_302883026.1">
    <property type="nucleotide sequence ID" value="NZ_JAUMIT010000001.1"/>
</dbReference>
<name>A0ABT8VP78_9FLAO</name>
<feature type="transmembrane region" description="Helical" evidence="1">
    <location>
        <begin position="82"/>
        <end position="103"/>
    </location>
</feature>
<evidence type="ECO:0000313" key="2">
    <source>
        <dbReference type="EMBL" id="MDO3693775.1"/>
    </source>
</evidence>
<keyword evidence="1" id="KW-1133">Transmembrane helix</keyword>
<proteinExistence type="predicted"/>
<evidence type="ECO:0000256" key="1">
    <source>
        <dbReference type="SAM" id="Phobius"/>
    </source>
</evidence>
<protein>
    <submittedName>
        <fullName evidence="2">DUF6056 family protein</fullName>
    </submittedName>
</protein>
<dbReference type="Proteomes" id="UP001168642">
    <property type="component" value="Unassembled WGS sequence"/>
</dbReference>
<gene>
    <name evidence="2" type="ORF">QVZ41_02795</name>
</gene>
<feature type="transmembrane region" description="Helical" evidence="1">
    <location>
        <begin position="356"/>
        <end position="375"/>
    </location>
</feature>
<keyword evidence="3" id="KW-1185">Reference proteome</keyword>
<feature type="transmembrane region" description="Helical" evidence="1">
    <location>
        <begin position="332"/>
        <end position="349"/>
    </location>
</feature>
<keyword evidence="1" id="KW-0812">Transmembrane</keyword>
<feature type="transmembrane region" description="Helical" evidence="1">
    <location>
        <begin position="112"/>
        <end position="132"/>
    </location>
</feature>
<sequence>MIKSCLSFIEKYIVVMAGVFFVFPFIIISFFNNPSSDDYCFASQVKELGFWAAQKATYNGWSGRYISTAILSLNIVNENNLIWYKLFPILLLMFLLIGIYFLVKNFFKIRSFVVNVEISILIFLLYLTQMPIISEGLYWWSGAITYQVANILTLFLLRSLVVLIRNKSVCNVFLGSLVGFIVAACNETSMILLNVLFVSVLIVRTYLNKKIDYQILVVFLAILISSAIVFVAPGNSVRGSFFPNQHRFLFSSVLASLDGFRYVLRWSGLTFLISIILYLKISKSVGLEFLREKLSFSSSISLMIVVAVLFSGFFIGFWTMGKPIPARSVNSVYLFYMVGFIYIVFKYLVDIKFNLIFSLKHTSLLLMMIVFSIMFDKKNMINVIDDLGRGTAYNYNIEVKERVLKTKHSEKNETLILRPITRRPITLLENDMKSDSDYFGNKCYANYWGLNEVIVKYE</sequence>
<comment type="caution">
    <text evidence="2">The sequence shown here is derived from an EMBL/GenBank/DDBJ whole genome shotgun (WGS) entry which is preliminary data.</text>
</comment>
<feature type="transmembrane region" description="Helical" evidence="1">
    <location>
        <begin position="12"/>
        <end position="31"/>
    </location>
</feature>
<feature type="transmembrane region" description="Helical" evidence="1">
    <location>
        <begin position="214"/>
        <end position="232"/>
    </location>
</feature>
<feature type="transmembrane region" description="Helical" evidence="1">
    <location>
        <begin position="190"/>
        <end position="207"/>
    </location>
</feature>
<reference evidence="2" key="1">
    <citation type="submission" date="2023-07" db="EMBL/GenBank/DDBJ databases">
        <title>Wenyingzhuangia sp. chi5 genome sequencing and assembly.</title>
        <authorList>
            <person name="Park S."/>
        </authorList>
    </citation>
    <scope>NUCLEOTIDE SEQUENCE</scope>
    <source>
        <strain evidence="2">Chi5</strain>
    </source>
</reference>
<feature type="transmembrane region" description="Helical" evidence="1">
    <location>
        <begin position="138"/>
        <end position="157"/>
    </location>
</feature>
<accession>A0ABT8VP78</accession>
<feature type="transmembrane region" description="Helical" evidence="1">
    <location>
        <begin position="262"/>
        <end position="279"/>
    </location>
</feature>
<dbReference type="Pfam" id="PF19528">
    <property type="entry name" value="DUF6056"/>
    <property type="match status" value="1"/>
</dbReference>